<comment type="caution">
    <text evidence="1">The sequence shown here is derived from an EMBL/GenBank/DDBJ whole genome shotgun (WGS) entry which is preliminary data.</text>
</comment>
<reference evidence="1" key="1">
    <citation type="submission" date="2020-10" db="EMBL/GenBank/DDBJ databases">
        <authorList>
            <person name="Gilroy R."/>
        </authorList>
    </citation>
    <scope>NUCLEOTIDE SEQUENCE</scope>
    <source>
        <strain evidence="1">CHK123-3438</strain>
    </source>
</reference>
<evidence type="ECO:0000313" key="2">
    <source>
        <dbReference type="Proteomes" id="UP000886860"/>
    </source>
</evidence>
<name>A0A9D1KGK3_9FIRM</name>
<dbReference type="AlphaFoldDB" id="A0A9D1KGK3"/>
<reference evidence="1" key="2">
    <citation type="journal article" date="2021" name="PeerJ">
        <title>Extensive microbial diversity within the chicken gut microbiome revealed by metagenomics and culture.</title>
        <authorList>
            <person name="Gilroy R."/>
            <person name="Ravi A."/>
            <person name="Getino M."/>
            <person name="Pursley I."/>
            <person name="Horton D.L."/>
            <person name="Alikhan N.F."/>
            <person name="Baker D."/>
            <person name="Gharbi K."/>
            <person name="Hall N."/>
            <person name="Watson M."/>
            <person name="Adriaenssens E.M."/>
            <person name="Foster-Nyarko E."/>
            <person name="Jarju S."/>
            <person name="Secka A."/>
            <person name="Antonio M."/>
            <person name="Oren A."/>
            <person name="Chaudhuri R.R."/>
            <person name="La Ragione R."/>
            <person name="Hildebrand F."/>
            <person name="Pallen M.J."/>
        </authorList>
    </citation>
    <scope>NUCLEOTIDE SEQUENCE</scope>
    <source>
        <strain evidence="1">CHK123-3438</strain>
    </source>
</reference>
<dbReference type="Proteomes" id="UP000886860">
    <property type="component" value="Unassembled WGS sequence"/>
</dbReference>
<gene>
    <name evidence="1" type="ORF">IAB60_13440</name>
</gene>
<sequence>MAIDNKFAIKKLQKLEEAWAVFSPLTRLPYVACDPETFDDQIYLFAEEEACREFIKNLGEEKIPASVLKIPQAQLNGFLNSLYALDVNAVLFQDGSGQSAIGVEELVKRPDMEKLAASKIPVMNPALTLTMIYFLQELRRPVQHDMAKLHELEEEMIVNLVKSSFILGIETINDEENTDPEKVNIKNVRIPFVKTKEGDIYQPLYSDFSEFRKYTARNPKKQRMSVLSLRQLPQFLVKESKGYVLNPAGVNLVLTADQLKRILNDYE</sequence>
<evidence type="ECO:0000313" key="1">
    <source>
        <dbReference type="EMBL" id="HIT43074.1"/>
    </source>
</evidence>
<dbReference type="EMBL" id="DVKS01000223">
    <property type="protein sequence ID" value="HIT43074.1"/>
    <property type="molecule type" value="Genomic_DNA"/>
</dbReference>
<accession>A0A9D1KGK3</accession>
<organism evidence="1 2">
    <name type="scientific">Candidatus Caccovicinus merdipullorum</name>
    <dbReference type="NCBI Taxonomy" id="2840724"/>
    <lineage>
        <taxon>Bacteria</taxon>
        <taxon>Bacillati</taxon>
        <taxon>Bacillota</taxon>
        <taxon>Clostridia</taxon>
        <taxon>Eubacteriales</taxon>
        <taxon>Candidatus Caccovicinus</taxon>
    </lineage>
</organism>
<protein>
    <submittedName>
        <fullName evidence="1">SseB family protein</fullName>
    </submittedName>
</protein>
<proteinExistence type="predicted"/>